<dbReference type="InterPro" id="IPR005656">
    <property type="entry name" value="MmgE_PrpD"/>
</dbReference>
<dbReference type="InterPro" id="IPR045336">
    <property type="entry name" value="MmgE_PrpD_N"/>
</dbReference>
<dbReference type="InterPro" id="IPR045337">
    <property type="entry name" value="MmgE_PrpD_C"/>
</dbReference>
<dbReference type="InterPro" id="IPR036148">
    <property type="entry name" value="MmgE/PrpD_sf"/>
</dbReference>
<dbReference type="GeneID" id="19175410"/>
<evidence type="ECO:0000256" key="2">
    <source>
        <dbReference type="SAM" id="MobiDB-lite"/>
    </source>
</evidence>
<evidence type="ECO:0000259" key="4">
    <source>
        <dbReference type="Pfam" id="PF19305"/>
    </source>
</evidence>
<proteinExistence type="inferred from homology"/>
<dbReference type="PANTHER" id="PTHR16943">
    <property type="entry name" value="2-METHYLCITRATE DEHYDRATASE-RELATED"/>
    <property type="match status" value="1"/>
</dbReference>
<evidence type="ECO:0008006" key="7">
    <source>
        <dbReference type="Google" id="ProtNLM"/>
    </source>
</evidence>
<sequence>MGSIENTTAADPSSILNASLNGTSKADAPIPTPPVTEILASFVADAPSHISEYLTPQVRSRLKEYILDYIGVTLAATQTCESTPAFLAAVEALGGHSSGSTACTVLGVGKRYAPQYAGLLNAALGHSLDFDDTYARGTLHAGVTAIAAAFAQAEQAYADADAEAKPEPDSSSQSPSTSMSTSMDLFLVAIATGYEITCRLGAVLGPEAYARGFHNTSTAGIFGAVATLSVLKRLEGHVVANAFGLAGSKAAGSMQYLANGSWNKRLHPGFAVHDAFMCVALAEAGVLGAAHIIEGEMGFLHAYTSKPTIPAADVAWLVGQLGQRWEFLETSLKPFPACRMTHGFIEYAATLGVGAGYASSAADVKSITLSLSPSNVLVVGVRSPNKLHPGNMVDAQFSAYFTTANSFLYGAEDAGGVQCYRPDRLNDREIWDLSEKIVCVGDEGITQFGSRIRVEYVDGQVREVDIPTPLGEVGRPFGRELVERKFRGLVEPVVGAERASAMVKAVDELERYTVVDILGMLC</sequence>
<dbReference type="PANTHER" id="PTHR16943:SF8">
    <property type="entry name" value="2-METHYLCITRATE DEHYDRATASE"/>
    <property type="match status" value="1"/>
</dbReference>
<gene>
    <name evidence="5" type="ORF">A1O7_00794</name>
</gene>
<feature type="compositionally biased region" description="Low complexity" evidence="2">
    <location>
        <begin position="169"/>
        <end position="179"/>
    </location>
</feature>
<dbReference type="RefSeq" id="XP_007753025.1">
    <property type="nucleotide sequence ID" value="XM_007754835.1"/>
</dbReference>
<dbReference type="Gene3D" id="1.10.4100.10">
    <property type="entry name" value="2-methylcitrate dehydratase PrpD"/>
    <property type="match status" value="1"/>
</dbReference>
<feature type="domain" description="MmgE/PrpD N-terminal" evidence="3">
    <location>
        <begin position="39"/>
        <end position="308"/>
    </location>
</feature>
<dbReference type="EMBL" id="AMGW01000001">
    <property type="protein sequence ID" value="EXJ64458.1"/>
    <property type="molecule type" value="Genomic_DNA"/>
</dbReference>
<dbReference type="InterPro" id="IPR042188">
    <property type="entry name" value="MmgE/PrpD_sf_2"/>
</dbReference>
<dbReference type="VEuPathDB" id="FungiDB:A1O7_00794"/>
<name>W9W945_9EURO</name>
<feature type="domain" description="MmgE/PrpD C-terminal" evidence="4">
    <location>
        <begin position="335"/>
        <end position="504"/>
    </location>
</feature>
<accession>W9W945</accession>
<dbReference type="GO" id="GO:0016829">
    <property type="term" value="F:lyase activity"/>
    <property type="evidence" value="ECO:0007669"/>
    <property type="project" value="InterPro"/>
</dbReference>
<organism evidence="5 6">
    <name type="scientific">Cladophialophora yegresii CBS 114405</name>
    <dbReference type="NCBI Taxonomy" id="1182544"/>
    <lineage>
        <taxon>Eukaryota</taxon>
        <taxon>Fungi</taxon>
        <taxon>Dikarya</taxon>
        <taxon>Ascomycota</taxon>
        <taxon>Pezizomycotina</taxon>
        <taxon>Eurotiomycetes</taxon>
        <taxon>Chaetothyriomycetidae</taxon>
        <taxon>Chaetothyriales</taxon>
        <taxon>Herpotrichiellaceae</taxon>
        <taxon>Cladophialophora</taxon>
    </lineage>
</organism>
<dbReference type="Proteomes" id="UP000019473">
    <property type="component" value="Unassembled WGS sequence"/>
</dbReference>
<comment type="similarity">
    <text evidence="1">Belongs to the PrpD family.</text>
</comment>
<dbReference type="HOGENOM" id="CLU_026574_1_1_1"/>
<dbReference type="InterPro" id="IPR042183">
    <property type="entry name" value="MmgE/PrpD_sf_1"/>
</dbReference>
<dbReference type="AlphaFoldDB" id="W9W945"/>
<dbReference type="Pfam" id="PF03972">
    <property type="entry name" value="MmgE_PrpD_N"/>
    <property type="match status" value="1"/>
</dbReference>
<comment type="caution">
    <text evidence="5">The sequence shown here is derived from an EMBL/GenBank/DDBJ whole genome shotgun (WGS) entry which is preliminary data.</text>
</comment>
<protein>
    <recommendedName>
        <fullName evidence="7">2-methylcitrate dehydratase PrpD</fullName>
    </recommendedName>
</protein>
<keyword evidence="6" id="KW-1185">Reference proteome</keyword>
<feature type="region of interest" description="Disordered" evidence="2">
    <location>
        <begin position="160"/>
        <end position="179"/>
    </location>
</feature>
<dbReference type="Gene3D" id="3.30.1330.120">
    <property type="entry name" value="2-methylcitrate dehydratase PrpD"/>
    <property type="match status" value="1"/>
</dbReference>
<evidence type="ECO:0000313" key="5">
    <source>
        <dbReference type="EMBL" id="EXJ64458.1"/>
    </source>
</evidence>
<evidence type="ECO:0000313" key="6">
    <source>
        <dbReference type="Proteomes" id="UP000019473"/>
    </source>
</evidence>
<dbReference type="SUPFAM" id="SSF103378">
    <property type="entry name" value="2-methylcitrate dehydratase PrpD"/>
    <property type="match status" value="1"/>
</dbReference>
<reference evidence="5 6" key="1">
    <citation type="submission" date="2013-03" db="EMBL/GenBank/DDBJ databases">
        <title>The Genome Sequence of Cladophialophora yegresii CBS 114405.</title>
        <authorList>
            <consortium name="The Broad Institute Genomics Platform"/>
            <person name="Cuomo C."/>
            <person name="de Hoog S."/>
            <person name="Gorbushina A."/>
            <person name="Walker B."/>
            <person name="Young S.K."/>
            <person name="Zeng Q."/>
            <person name="Gargeya S."/>
            <person name="Fitzgerald M."/>
            <person name="Haas B."/>
            <person name="Abouelleil A."/>
            <person name="Allen A.W."/>
            <person name="Alvarado L."/>
            <person name="Arachchi H.M."/>
            <person name="Berlin A.M."/>
            <person name="Chapman S.B."/>
            <person name="Gainer-Dewar J."/>
            <person name="Goldberg J."/>
            <person name="Griggs A."/>
            <person name="Gujja S."/>
            <person name="Hansen M."/>
            <person name="Howarth C."/>
            <person name="Imamovic A."/>
            <person name="Ireland A."/>
            <person name="Larimer J."/>
            <person name="McCowan C."/>
            <person name="Murphy C."/>
            <person name="Pearson M."/>
            <person name="Poon T.W."/>
            <person name="Priest M."/>
            <person name="Roberts A."/>
            <person name="Saif S."/>
            <person name="Shea T."/>
            <person name="Sisk P."/>
            <person name="Sykes S."/>
            <person name="Wortman J."/>
            <person name="Nusbaum C."/>
            <person name="Birren B."/>
        </authorList>
    </citation>
    <scope>NUCLEOTIDE SEQUENCE [LARGE SCALE GENOMIC DNA]</scope>
    <source>
        <strain evidence="5 6">CBS 114405</strain>
    </source>
</reference>
<evidence type="ECO:0000256" key="1">
    <source>
        <dbReference type="ARBA" id="ARBA00006174"/>
    </source>
</evidence>
<dbReference type="eggNOG" id="ENOG502QVEB">
    <property type="taxonomic scope" value="Eukaryota"/>
</dbReference>
<dbReference type="Pfam" id="PF19305">
    <property type="entry name" value="MmgE_PrpD_C"/>
    <property type="match status" value="1"/>
</dbReference>
<evidence type="ECO:0000259" key="3">
    <source>
        <dbReference type="Pfam" id="PF03972"/>
    </source>
</evidence>
<dbReference type="OrthoDB" id="10267976at2759"/>
<dbReference type="STRING" id="1182544.W9W945"/>